<sequence>MNTLWNFIVNHWISLALIIGVLLAIWYEFKNKDKYIRGGKDK</sequence>
<reference evidence="2 3" key="1">
    <citation type="submission" date="2023-10" db="EMBL/GenBank/DDBJ databases">
        <title>Paenibacillus strain PFR10 Genome sequencing and assembly.</title>
        <authorList>
            <person name="Kim I."/>
        </authorList>
    </citation>
    <scope>NUCLEOTIDE SEQUENCE [LARGE SCALE GENOMIC DNA]</scope>
    <source>
        <strain evidence="2 3">PFR10</strain>
    </source>
</reference>
<keyword evidence="3" id="KW-1185">Reference proteome</keyword>
<organism evidence="2 3">
    <name type="scientific">Paenibacillus violae</name>
    <dbReference type="NCBI Taxonomy" id="3077234"/>
    <lineage>
        <taxon>Bacteria</taxon>
        <taxon>Bacillati</taxon>
        <taxon>Bacillota</taxon>
        <taxon>Bacilli</taxon>
        <taxon>Bacillales</taxon>
        <taxon>Paenibacillaceae</taxon>
        <taxon>Paenibacillus</taxon>
    </lineage>
</organism>
<keyword evidence="1" id="KW-0472">Membrane</keyword>
<comment type="caution">
    <text evidence="2">The sequence shown here is derived from an EMBL/GenBank/DDBJ whole genome shotgun (WGS) entry which is preliminary data.</text>
</comment>
<protein>
    <submittedName>
        <fullName evidence="2">Uncharacterized protein</fullName>
    </submittedName>
</protein>
<dbReference type="Proteomes" id="UP001260980">
    <property type="component" value="Unassembled WGS sequence"/>
</dbReference>
<keyword evidence="1" id="KW-1133">Transmembrane helix</keyword>
<evidence type="ECO:0000256" key="1">
    <source>
        <dbReference type="SAM" id="Phobius"/>
    </source>
</evidence>
<evidence type="ECO:0000313" key="3">
    <source>
        <dbReference type="Proteomes" id="UP001260980"/>
    </source>
</evidence>
<dbReference type="EMBL" id="JAWCUD010000016">
    <property type="protein sequence ID" value="MDU0205791.1"/>
    <property type="molecule type" value="Genomic_DNA"/>
</dbReference>
<keyword evidence="1" id="KW-0812">Transmembrane</keyword>
<name>A0ABU3RNC4_9BACL</name>
<proteinExistence type="predicted"/>
<evidence type="ECO:0000313" key="2">
    <source>
        <dbReference type="EMBL" id="MDU0205791.1"/>
    </source>
</evidence>
<gene>
    <name evidence="2" type="ORF">RQP52_32415</name>
</gene>
<feature type="transmembrane region" description="Helical" evidence="1">
    <location>
        <begin position="12"/>
        <end position="29"/>
    </location>
</feature>
<accession>A0ABU3RNC4</accession>
<dbReference type="RefSeq" id="WP_315955665.1">
    <property type="nucleotide sequence ID" value="NZ_JAWCUD010000016.1"/>
</dbReference>